<keyword evidence="6 13" id="KW-0732">Signal</keyword>
<accession>A0A8J5Q8N9</accession>
<evidence type="ECO:0000256" key="12">
    <source>
        <dbReference type="ARBA" id="ARBA00058662"/>
    </source>
</evidence>
<comment type="similarity">
    <text evidence="2 13">Belongs to the peptidase S10 family.</text>
</comment>
<evidence type="ECO:0000256" key="8">
    <source>
        <dbReference type="ARBA" id="ARBA00023145"/>
    </source>
</evidence>
<gene>
    <name evidence="15" type="ORF">J8A68_003550</name>
</gene>
<dbReference type="GO" id="GO:0046938">
    <property type="term" value="P:phytochelatin biosynthetic process"/>
    <property type="evidence" value="ECO:0007669"/>
    <property type="project" value="UniProtKB-ARBA"/>
</dbReference>
<comment type="function">
    <text evidence="12">Involved in degradation of small peptides.</text>
</comment>
<dbReference type="GO" id="GO:0031638">
    <property type="term" value="P:zymogen activation"/>
    <property type="evidence" value="ECO:0007669"/>
    <property type="project" value="UniProtKB-ARBA"/>
</dbReference>
<dbReference type="InterPro" id="IPR033124">
    <property type="entry name" value="Ser_caboxypep_his_AS"/>
</dbReference>
<dbReference type="InterPro" id="IPR018202">
    <property type="entry name" value="Ser_caboxypep_ser_AS"/>
</dbReference>
<dbReference type="PANTHER" id="PTHR11802:SF113">
    <property type="entry name" value="SERINE CARBOXYPEPTIDASE CTSA-4.1"/>
    <property type="match status" value="1"/>
</dbReference>
<dbReference type="GO" id="GO:0004185">
    <property type="term" value="F:serine-type carboxypeptidase activity"/>
    <property type="evidence" value="ECO:0007669"/>
    <property type="project" value="UniProtKB-UniRule"/>
</dbReference>
<evidence type="ECO:0000256" key="10">
    <source>
        <dbReference type="ARBA" id="ARBA00023180"/>
    </source>
</evidence>
<evidence type="ECO:0000259" key="14">
    <source>
        <dbReference type="Pfam" id="PF05388"/>
    </source>
</evidence>
<dbReference type="PROSITE" id="PS00560">
    <property type="entry name" value="CARBOXYPEPT_SER_HIS"/>
    <property type="match status" value="1"/>
</dbReference>
<dbReference type="AlphaFoldDB" id="A0A8J5Q8N9"/>
<feature type="domain" description="Propeptide carboxypeptidase Y" evidence="14">
    <location>
        <begin position="1"/>
        <end position="118"/>
    </location>
</feature>
<evidence type="ECO:0000256" key="11">
    <source>
        <dbReference type="ARBA" id="ARBA00052076"/>
    </source>
</evidence>
<keyword evidence="3" id="KW-0926">Vacuole</keyword>
<evidence type="ECO:0000256" key="2">
    <source>
        <dbReference type="ARBA" id="ARBA00009431"/>
    </source>
</evidence>
<dbReference type="RefSeq" id="XP_049263157.1">
    <property type="nucleotide sequence ID" value="XM_049407418.1"/>
</dbReference>
<dbReference type="GO" id="GO:0006995">
    <property type="term" value="P:cellular response to nitrogen starvation"/>
    <property type="evidence" value="ECO:0007669"/>
    <property type="project" value="UniProtKB-ARBA"/>
</dbReference>
<dbReference type="Proteomes" id="UP000694255">
    <property type="component" value="Unassembled WGS sequence"/>
</dbReference>
<dbReference type="PANTHER" id="PTHR11802">
    <property type="entry name" value="SERINE PROTEASE FAMILY S10 SERINE CARBOXYPEPTIDASE"/>
    <property type="match status" value="1"/>
</dbReference>
<dbReference type="OrthoDB" id="443318at2759"/>
<dbReference type="InterPro" id="IPR008442">
    <property type="entry name" value="Propeptide_carboxypepY"/>
</dbReference>
<dbReference type="EMBL" id="JAGSYN010000158">
    <property type="protein sequence ID" value="KAG7662924.1"/>
    <property type="molecule type" value="Genomic_DNA"/>
</dbReference>
<feature type="chain" id="PRO_5035487288" description="Carboxypeptidase" evidence="13">
    <location>
        <begin position="21"/>
        <end position="538"/>
    </location>
</feature>
<organism evidence="15 16">
    <name type="scientific">[Candida] subhashii</name>
    <dbReference type="NCBI Taxonomy" id="561895"/>
    <lineage>
        <taxon>Eukaryota</taxon>
        <taxon>Fungi</taxon>
        <taxon>Dikarya</taxon>
        <taxon>Ascomycota</taxon>
        <taxon>Saccharomycotina</taxon>
        <taxon>Pichiomycetes</taxon>
        <taxon>Debaryomycetaceae</taxon>
        <taxon>Spathaspora</taxon>
    </lineage>
</organism>
<dbReference type="GeneID" id="73470350"/>
<evidence type="ECO:0000256" key="6">
    <source>
        <dbReference type="ARBA" id="ARBA00022729"/>
    </source>
</evidence>
<protein>
    <recommendedName>
        <fullName evidence="13">Carboxypeptidase</fullName>
        <ecNumber evidence="13">3.4.16.-</ecNumber>
    </recommendedName>
</protein>
<dbReference type="GO" id="GO:0000328">
    <property type="term" value="C:fungal-type vacuole lumen"/>
    <property type="evidence" value="ECO:0007669"/>
    <property type="project" value="UniProtKB-ARBA"/>
</dbReference>
<dbReference type="Pfam" id="PF05388">
    <property type="entry name" value="Carbpep_Y_N"/>
    <property type="match status" value="1"/>
</dbReference>
<keyword evidence="10" id="KW-0325">Glycoprotein</keyword>
<evidence type="ECO:0000313" key="15">
    <source>
        <dbReference type="EMBL" id="KAG7662924.1"/>
    </source>
</evidence>
<comment type="subcellular location">
    <subcellularLocation>
        <location evidence="1">Vacuole</location>
    </subcellularLocation>
</comment>
<evidence type="ECO:0000256" key="1">
    <source>
        <dbReference type="ARBA" id="ARBA00004116"/>
    </source>
</evidence>
<dbReference type="FunFam" id="1.10.287.410:FF:000001">
    <property type="entry name" value="Carboxypeptidase Y"/>
    <property type="match status" value="1"/>
</dbReference>
<evidence type="ECO:0000256" key="3">
    <source>
        <dbReference type="ARBA" id="ARBA00022554"/>
    </source>
</evidence>
<dbReference type="InterPro" id="IPR001563">
    <property type="entry name" value="Peptidase_S10"/>
</dbReference>
<keyword evidence="7 13" id="KW-0378">Hydrolase</keyword>
<keyword evidence="4 13" id="KW-0121">Carboxypeptidase</keyword>
<name>A0A8J5Q8N9_9ASCO</name>
<dbReference type="PROSITE" id="PS00131">
    <property type="entry name" value="CARBOXYPEPT_SER_SER"/>
    <property type="match status" value="1"/>
</dbReference>
<keyword evidence="5 13" id="KW-0645">Protease</keyword>
<keyword evidence="9" id="KW-1015">Disulfide bond</keyword>
<dbReference type="EC" id="3.4.16.-" evidence="13"/>
<sequence>MKLSTTVVATIATTASLTQALILPTSFNDIQQKFQLVDQYASKFTESLSRGPKAIMNIITQVMKEPIPEEARKVWSDMILEFPEAVSKLNFKAPPKPAQKSNQAVFDFHVSDEKHPNHKLRVKKTNPAELGIDKVKQYSGYLDVEDEDKHFFYWFFESRNDPKNDPVILWLNGGPGCSSMTGLFFELGPASIGKDLKPKYNPYSWNSNASVIFLDQPINVGYSYSSQSVSNTIAAGKDVYAFLELFFKQFPEYSNVDFHIAGESYAGHYIPVFASEILSHEDRSFNLSSVLIGNGLTNPLVQYEYYEPMACGQGGADAVLSPQECAAMEQSLPRCLSLIKSCYESESVWSCVPATIYCNNAQIGPYQRTGRNVYDVRKDCEGGSLCYTGLQYIDDYLNKPEVMKALGAEVEKYDSCNFDINRNFMFAGDWMKPYYKQVTELLSKDLPVLIYAGDKDFICNWLGNEAWANELEWEGGAKFAKSPVQKWNVGKTHAGDVKNYENFTFLRIFDGGHMVPYDQPENSLDMVNRWIGGDHKFT</sequence>
<comment type="caution">
    <text evidence="15">The sequence shown here is derived from an EMBL/GenBank/DDBJ whole genome shotgun (WGS) entry which is preliminary data.</text>
</comment>
<reference evidence="15 16" key="1">
    <citation type="journal article" date="2021" name="DNA Res.">
        <title>Genome analysis of Candida subhashii reveals its hybrid nature and dual mitochondrial genome conformations.</title>
        <authorList>
            <person name="Mixao V."/>
            <person name="Hegedusova E."/>
            <person name="Saus E."/>
            <person name="Pryszcz L.P."/>
            <person name="Cillingova A."/>
            <person name="Nosek J."/>
            <person name="Gabaldon T."/>
        </authorList>
    </citation>
    <scope>NUCLEOTIDE SEQUENCE [LARGE SCALE GENOMIC DNA]</scope>
    <source>
        <strain evidence="15 16">CBS 10753</strain>
    </source>
</reference>
<dbReference type="Pfam" id="PF00450">
    <property type="entry name" value="Peptidase_S10"/>
    <property type="match status" value="1"/>
</dbReference>
<evidence type="ECO:0000256" key="5">
    <source>
        <dbReference type="ARBA" id="ARBA00022670"/>
    </source>
</evidence>
<evidence type="ECO:0000256" key="7">
    <source>
        <dbReference type="ARBA" id="ARBA00022801"/>
    </source>
</evidence>
<comment type="catalytic activity">
    <reaction evidence="11">
        <text>Release of a C-terminal amino acid with broad specificity.</text>
        <dbReference type="EC" id="3.4.16.5"/>
    </reaction>
</comment>
<feature type="signal peptide" evidence="13">
    <location>
        <begin position="1"/>
        <end position="20"/>
    </location>
</feature>
<evidence type="ECO:0000313" key="16">
    <source>
        <dbReference type="Proteomes" id="UP000694255"/>
    </source>
</evidence>
<evidence type="ECO:0000256" key="9">
    <source>
        <dbReference type="ARBA" id="ARBA00023157"/>
    </source>
</evidence>
<keyword evidence="8" id="KW-0865">Zymogen</keyword>
<evidence type="ECO:0000256" key="4">
    <source>
        <dbReference type="ARBA" id="ARBA00022645"/>
    </source>
</evidence>
<keyword evidence="16" id="KW-1185">Reference proteome</keyword>
<evidence type="ECO:0000256" key="13">
    <source>
        <dbReference type="RuleBase" id="RU361156"/>
    </source>
</evidence>
<proteinExistence type="inferred from homology"/>